<keyword evidence="2" id="KW-1185">Reference proteome</keyword>
<protein>
    <submittedName>
        <fullName evidence="1">Uncharacterized protein</fullName>
    </submittedName>
</protein>
<dbReference type="EMBL" id="JACHXF010000034">
    <property type="protein sequence ID" value="MBB3101206.1"/>
    <property type="molecule type" value="Genomic_DNA"/>
</dbReference>
<comment type="caution">
    <text evidence="1">The sequence shown here is derived from an EMBL/GenBank/DDBJ whole genome shotgun (WGS) entry which is preliminary data.</text>
</comment>
<evidence type="ECO:0000313" key="1">
    <source>
        <dbReference type="EMBL" id="MBB3101206.1"/>
    </source>
</evidence>
<organism evidence="1 2">
    <name type="scientific">Actinoplanes campanulatus</name>
    <dbReference type="NCBI Taxonomy" id="113559"/>
    <lineage>
        <taxon>Bacteria</taxon>
        <taxon>Bacillati</taxon>
        <taxon>Actinomycetota</taxon>
        <taxon>Actinomycetes</taxon>
        <taxon>Micromonosporales</taxon>
        <taxon>Micromonosporaceae</taxon>
        <taxon>Actinoplanes</taxon>
    </lineage>
</organism>
<accession>A0A7W5ARQ6</accession>
<dbReference type="Proteomes" id="UP000590749">
    <property type="component" value="Unassembled WGS sequence"/>
</dbReference>
<reference evidence="1 2" key="1">
    <citation type="submission" date="2020-08" db="EMBL/GenBank/DDBJ databases">
        <title>Genomic Encyclopedia of Type Strains, Phase III (KMG-III): the genomes of soil and plant-associated and newly described type strains.</title>
        <authorList>
            <person name="Whitman W."/>
        </authorList>
    </citation>
    <scope>NUCLEOTIDE SEQUENCE [LARGE SCALE GENOMIC DNA]</scope>
    <source>
        <strain evidence="1 2">CECT 3287</strain>
    </source>
</reference>
<evidence type="ECO:0000313" key="2">
    <source>
        <dbReference type="Proteomes" id="UP000590749"/>
    </source>
</evidence>
<dbReference type="RefSeq" id="WP_183227555.1">
    <property type="nucleotide sequence ID" value="NZ_BOME01000088.1"/>
</dbReference>
<gene>
    <name evidence="1" type="ORF">FHR83_008934</name>
</gene>
<sequence length="67" mass="7372">MTPGPILAVGPRILPTDGFAEVWIDSGSGYGYVRRVRADRLSLVPLDDGAGEHAIFHLRPEQVEERD</sequence>
<name>A0A7W5ARQ6_9ACTN</name>
<proteinExistence type="predicted"/>
<dbReference type="AlphaFoldDB" id="A0A7W5ARQ6"/>